<gene>
    <name evidence="1" type="ORF">GA0061080_102228</name>
</gene>
<proteinExistence type="predicted"/>
<evidence type="ECO:0000313" key="1">
    <source>
        <dbReference type="EMBL" id="SCC07827.1"/>
    </source>
</evidence>
<reference evidence="2" key="1">
    <citation type="submission" date="2016-08" db="EMBL/GenBank/DDBJ databases">
        <authorList>
            <person name="Varghese N."/>
            <person name="Submissions Spin"/>
        </authorList>
    </citation>
    <scope>NUCLEOTIDE SEQUENCE [LARGE SCALE GENOMIC DNA]</scope>
    <source>
        <strain evidence="2">R-53144</strain>
    </source>
</reference>
<dbReference type="RefSeq" id="WP_091123282.1">
    <property type="nucleotide sequence ID" value="NZ_FMBA01000022.1"/>
</dbReference>
<dbReference type="EMBL" id="FMBA01000022">
    <property type="protein sequence ID" value="SCC07827.1"/>
    <property type="molecule type" value="Genomic_DNA"/>
</dbReference>
<dbReference type="STRING" id="1798183.GA0061080_102228"/>
<dbReference type="AlphaFoldDB" id="A0A1C4BLU9"/>
<evidence type="ECO:0000313" key="2">
    <source>
        <dbReference type="Proteomes" id="UP000199698"/>
    </source>
</evidence>
<keyword evidence="2" id="KW-1185">Reference proteome</keyword>
<dbReference type="Proteomes" id="UP000199698">
    <property type="component" value="Unassembled WGS sequence"/>
</dbReference>
<organism evidence="1 2">
    <name type="scientific">Gilliamella intestini</name>
    <dbReference type="NCBI Taxonomy" id="1798183"/>
    <lineage>
        <taxon>Bacteria</taxon>
        <taxon>Pseudomonadati</taxon>
        <taxon>Pseudomonadota</taxon>
        <taxon>Gammaproteobacteria</taxon>
        <taxon>Orbales</taxon>
        <taxon>Orbaceae</taxon>
        <taxon>Gilliamella</taxon>
    </lineage>
</organism>
<sequence>MTNQSPTLEDLELMSNNYGVNIYSLFLKNICKTYDKFISQLYKNLEDIICRLEQNKKIRFKDEEDRLTEEILSFLSACGYDATHDSFHGGGHCDLLVKVNNFTWLGEAKIHRDYDYLIKGFNQLTTRYATGTDSCSQGSLIVYCKTKDTVSVVNEWKVRLKSIYGDSCICTDQCNYRPSFSFYSTHKHESSGIDYKIKHIFVVLHYDPKDVKN</sequence>
<accession>A0A1C4BLU9</accession>
<protein>
    <submittedName>
        <fullName evidence="1">Uncharacterized protein</fullName>
    </submittedName>
</protein>
<dbReference type="OrthoDB" id="509598at2"/>
<name>A0A1C4BLU9_9GAMM</name>